<evidence type="ECO:0000256" key="1">
    <source>
        <dbReference type="SAM" id="MobiDB-lite"/>
    </source>
</evidence>
<dbReference type="CDD" id="cd02955">
    <property type="entry name" value="SSP411"/>
    <property type="match status" value="1"/>
</dbReference>
<sequence>MVASELSQAARAEQANSRSSQLASTPVVDTSMTDAPVSTPMVNRVGQSKSPYVRSHAEGRVAWQLLDEETVERAKNENKLIFLHIGFKACHYSRLSSTECFTHPECAKILNESFVPVIIDREERPELDTIYMNYVQAVSGTGGWPLNLFLTHELEPVFGGTYYPAPEPNNGGSGEGERRDFLDILRKLQKVWKEQEARCRQEANEVVVKLHEFASEGTLGTPGTVAPGIAGLQAATLARSETGLEHPGTGRAAAVSSELDLDQLEEAYSHIAGTFDPVYGGFGLAPKFPTPPKLSFLLRLPRYKSSVRDVVGETDCAHAAEMALFTLRKIRDSGLRDHIGGEGFARYSVTADWSLPRFEKLIAQNALLLGLYLDAWLIFSYGKKDEEFYDVVVELVDYLTSTPISLPQGGFVSSEAADSYRRGDRHLREGAYSLWTRREFDAVIDDDHEAAIAASYWNVLEHGNIEPDHDPDDEFVNENILRVVKDKVEMGRQVGISLGEFERLLASAKSKLKAHRDRERSRPEADTKIVAGRNGLVIGALARAGWALSTTDAARSKACFDAASRAAAFIKANLWDEREQILYRIFNDGRGDTKGLAEDYAYLVEGLIDLYEATGEEEWIEFADKLQSKPFAPVHPIMELTSISEVQIDIFYDGPSAGASTTDGSTARSSCGAFYTTPENAPHTILRLKDGMDTALPSTNAISASNLFRLGVTMSDEAYTALARETINAFEAEILQYPWLFPGLLSGVVTGRLGGQTWVIVRKDGEADDLSVNLLRKLGLEARGGLRNVITLHSGDSLLAKRSPALAEVAQRPGAYRLVDGVYQPVTVADARS</sequence>
<dbReference type="PANTHER" id="PTHR42899:SF1">
    <property type="entry name" value="SPERMATOGENESIS-ASSOCIATED PROTEIN 20"/>
    <property type="match status" value="1"/>
</dbReference>
<dbReference type="InterPro" id="IPR004879">
    <property type="entry name" value="Ssp411-like_TRX"/>
</dbReference>
<comment type="caution">
    <text evidence="3">The sequence shown here is derived from an EMBL/GenBank/DDBJ whole genome shotgun (WGS) entry which is preliminary data.</text>
</comment>
<evidence type="ECO:0000313" key="3">
    <source>
        <dbReference type="EMBL" id="KAF6811439.1"/>
    </source>
</evidence>
<protein>
    <submittedName>
        <fullName evidence="3">Duf255 domain protein</fullName>
    </submittedName>
</protein>
<dbReference type="PANTHER" id="PTHR42899">
    <property type="entry name" value="SPERMATOGENESIS-ASSOCIATED PROTEIN 20"/>
    <property type="match status" value="1"/>
</dbReference>
<dbReference type="Gene3D" id="3.40.30.10">
    <property type="entry name" value="Glutaredoxin"/>
    <property type="match status" value="1"/>
</dbReference>
<dbReference type="SUPFAM" id="SSF48208">
    <property type="entry name" value="Six-hairpin glycosidases"/>
    <property type="match status" value="1"/>
</dbReference>
<reference evidence="3 4" key="1">
    <citation type="journal article" date="2020" name="Phytopathology">
        <title>Genome Sequence Resources of Colletotrichum truncatum, C. plurivorum, C. musicola, and C. sojae: Four Species Pathogenic to Soybean (Glycine max).</title>
        <authorList>
            <person name="Rogerio F."/>
            <person name="Boufleur T.R."/>
            <person name="Ciampi-Guillardi M."/>
            <person name="Sukno S.A."/>
            <person name="Thon M.R."/>
            <person name="Massola Junior N.S."/>
            <person name="Baroncelli R."/>
        </authorList>
    </citation>
    <scope>NUCLEOTIDE SEQUENCE [LARGE SCALE GENOMIC DNA]</scope>
    <source>
        <strain evidence="3 4">LFN0009</strain>
    </source>
</reference>
<feature type="compositionally biased region" description="Polar residues" evidence="1">
    <location>
        <begin position="14"/>
        <end position="33"/>
    </location>
</feature>
<dbReference type="GO" id="GO:0005975">
    <property type="term" value="P:carbohydrate metabolic process"/>
    <property type="evidence" value="ECO:0007669"/>
    <property type="project" value="InterPro"/>
</dbReference>
<accession>A0A8H6JE46</accession>
<gene>
    <name evidence="3" type="ORF">CSOJ01_05731</name>
</gene>
<evidence type="ECO:0000259" key="2">
    <source>
        <dbReference type="Pfam" id="PF03190"/>
    </source>
</evidence>
<dbReference type="EMBL" id="WIGN01000074">
    <property type="protein sequence ID" value="KAF6811439.1"/>
    <property type="molecule type" value="Genomic_DNA"/>
</dbReference>
<evidence type="ECO:0000313" key="4">
    <source>
        <dbReference type="Proteomes" id="UP000652219"/>
    </source>
</evidence>
<dbReference type="Proteomes" id="UP000652219">
    <property type="component" value="Unassembled WGS sequence"/>
</dbReference>
<dbReference type="Gene3D" id="1.50.10.10">
    <property type="match status" value="1"/>
</dbReference>
<keyword evidence="4" id="KW-1185">Reference proteome</keyword>
<dbReference type="Pfam" id="PF03190">
    <property type="entry name" value="Thioredox_DsbH"/>
    <property type="match status" value="1"/>
</dbReference>
<dbReference type="AlphaFoldDB" id="A0A8H6JE46"/>
<dbReference type="InterPro" id="IPR036249">
    <property type="entry name" value="Thioredoxin-like_sf"/>
</dbReference>
<proteinExistence type="predicted"/>
<dbReference type="GO" id="GO:0003824">
    <property type="term" value="F:catalytic activity"/>
    <property type="evidence" value="ECO:0007669"/>
    <property type="project" value="UniProtKB-ARBA"/>
</dbReference>
<feature type="domain" description="Spermatogenesis-associated protein 20-like TRX" evidence="2">
    <location>
        <begin position="43"/>
        <end position="210"/>
    </location>
</feature>
<organism evidence="3 4">
    <name type="scientific">Colletotrichum sojae</name>
    <dbReference type="NCBI Taxonomy" id="2175907"/>
    <lineage>
        <taxon>Eukaryota</taxon>
        <taxon>Fungi</taxon>
        <taxon>Dikarya</taxon>
        <taxon>Ascomycota</taxon>
        <taxon>Pezizomycotina</taxon>
        <taxon>Sordariomycetes</taxon>
        <taxon>Hypocreomycetidae</taxon>
        <taxon>Glomerellales</taxon>
        <taxon>Glomerellaceae</taxon>
        <taxon>Colletotrichum</taxon>
        <taxon>Colletotrichum orchidearum species complex</taxon>
    </lineage>
</organism>
<dbReference type="InterPro" id="IPR008928">
    <property type="entry name" value="6-hairpin_glycosidase_sf"/>
</dbReference>
<dbReference type="PIRSF" id="PIRSF006402">
    <property type="entry name" value="UCP006402_thioredoxin"/>
    <property type="match status" value="1"/>
</dbReference>
<dbReference type="SUPFAM" id="SSF52833">
    <property type="entry name" value="Thioredoxin-like"/>
    <property type="match status" value="1"/>
</dbReference>
<name>A0A8H6JE46_9PEZI</name>
<dbReference type="InterPro" id="IPR024705">
    <property type="entry name" value="Ssp411"/>
</dbReference>
<feature type="region of interest" description="Disordered" evidence="1">
    <location>
        <begin position="1"/>
        <end position="44"/>
    </location>
</feature>
<dbReference type="InterPro" id="IPR012341">
    <property type="entry name" value="6hp_glycosidase-like_sf"/>
</dbReference>